<accession>A0A6P8C5I1</accession>
<comment type="subunit">
    <text evidence="2">Homodimer.</text>
</comment>
<organism evidence="9 10">
    <name type="scientific">Punica granatum</name>
    <name type="common">Pomegranate</name>
    <dbReference type="NCBI Taxonomy" id="22663"/>
    <lineage>
        <taxon>Eukaryota</taxon>
        <taxon>Viridiplantae</taxon>
        <taxon>Streptophyta</taxon>
        <taxon>Embryophyta</taxon>
        <taxon>Tracheophyta</taxon>
        <taxon>Spermatophyta</taxon>
        <taxon>Magnoliopsida</taxon>
        <taxon>eudicotyledons</taxon>
        <taxon>Gunneridae</taxon>
        <taxon>Pentapetalae</taxon>
        <taxon>rosids</taxon>
        <taxon>malvids</taxon>
        <taxon>Myrtales</taxon>
        <taxon>Lythraceae</taxon>
        <taxon>Punica</taxon>
    </lineage>
</organism>
<gene>
    <name evidence="10" type="primary">LOC116193379</name>
</gene>
<name>A0A6P8C5I1_PUNGR</name>
<feature type="compositionally biased region" description="Polar residues" evidence="7">
    <location>
        <begin position="313"/>
        <end position="326"/>
    </location>
</feature>
<evidence type="ECO:0000256" key="4">
    <source>
        <dbReference type="ARBA" id="ARBA00023125"/>
    </source>
</evidence>
<evidence type="ECO:0000313" key="10">
    <source>
        <dbReference type="RefSeq" id="XP_031378010.1"/>
    </source>
</evidence>
<reference evidence="9" key="1">
    <citation type="journal article" date="2020" name="Plant Biotechnol. J.">
        <title>The pomegranate (Punica granatum L.) draft genome dissects genetic divergence between soft- and hard-seeded cultivars.</title>
        <authorList>
            <person name="Luo X."/>
            <person name="Li H."/>
            <person name="Wu Z."/>
            <person name="Yao W."/>
            <person name="Zhao P."/>
            <person name="Cao D."/>
            <person name="Yu H."/>
            <person name="Li K."/>
            <person name="Poudel K."/>
            <person name="Zhao D."/>
            <person name="Zhang F."/>
            <person name="Xia X."/>
            <person name="Chen L."/>
            <person name="Wang Q."/>
            <person name="Jing D."/>
            <person name="Cao S."/>
        </authorList>
    </citation>
    <scope>NUCLEOTIDE SEQUENCE [LARGE SCALE GENOMIC DNA]</scope>
    <source>
        <strain evidence="9">cv. Tunisia</strain>
    </source>
</reference>
<dbReference type="InterPro" id="IPR045843">
    <property type="entry name" value="IND-like"/>
</dbReference>
<dbReference type="PANTHER" id="PTHR16223:SF56">
    <property type="entry name" value="TRANSCRIPTION FACTOR BHLH110"/>
    <property type="match status" value="1"/>
</dbReference>
<dbReference type="SUPFAM" id="SSF47459">
    <property type="entry name" value="HLH, helix-loop-helix DNA-binding domain"/>
    <property type="match status" value="1"/>
</dbReference>
<keyword evidence="3" id="KW-0805">Transcription regulation</keyword>
<keyword evidence="9" id="KW-1185">Reference proteome</keyword>
<proteinExistence type="predicted"/>
<reference evidence="10" key="2">
    <citation type="submission" date="2025-08" db="UniProtKB">
        <authorList>
            <consortium name="RefSeq"/>
        </authorList>
    </citation>
    <scope>IDENTIFICATION</scope>
    <source>
        <tissue evidence="10">Leaf</tissue>
    </source>
</reference>
<dbReference type="GO" id="GO:0046983">
    <property type="term" value="F:protein dimerization activity"/>
    <property type="evidence" value="ECO:0007669"/>
    <property type="project" value="InterPro"/>
</dbReference>
<feature type="region of interest" description="Disordered" evidence="7">
    <location>
        <begin position="313"/>
        <end position="347"/>
    </location>
</feature>
<dbReference type="GO" id="GO:0000978">
    <property type="term" value="F:RNA polymerase II cis-regulatory region sequence-specific DNA binding"/>
    <property type="evidence" value="ECO:0007669"/>
    <property type="project" value="TreeGrafter"/>
</dbReference>
<dbReference type="InterPro" id="IPR045239">
    <property type="entry name" value="bHLH95_bHLH"/>
</dbReference>
<evidence type="ECO:0000256" key="6">
    <source>
        <dbReference type="ARBA" id="ARBA00023242"/>
    </source>
</evidence>
<feature type="domain" description="BHLH" evidence="8">
    <location>
        <begin position="341"/>
        <end position="390"/>
    </location>
</feature>
<dbReference type="Gene3D" id="4.10.280.10">
    <property type="entry name" value="Helix-loop-helix DNA-binding domain"/>
    <property type="match status" value="1"/>
</dbReference>
<dbReference type="RefSeq" id="XP_031378010.1">
    <property type="nucleotide sequence ID" value="XM_031522150.1"/>
</dbReference>
<dbReference type="InterPro" id="IPR011598">
    <property type="entry name" value="bHLH_dom"/>
</dbReference>
<dbReference type="OrthoDB" id="760019at2759"/>
<keyword evidence="4" id="KW-0238">DNA-binding</keyword>
<feature type="compositionally biased region" description="Low complexity" evidence="7">
    <location>
        <begin position="70"/>
        <end position="80"/>
    </location>
</feature>
<feature type="compositionally biased region" description="Polar residues" evidence="7">
    <location>
        <begin position="401"/>
        <end position="411"/>
    </location>
</feature>
<dbReference type="AlphaFoldDB" id="A0A6P8C5I1"/>
<evidence type="ECO:0000256" key="1">
    <source>
        <dbReference type="ARBA" id="ARBA00004123"/>
    </source>
</evidence>
<comment type="subcellular location">
    <subcellularLocation>
        <location evidence="1">Nucleus</location>
    </subcellularLocation>
</comment>
<dbReference type="InterPro" id="IPR036638">
    <property type="entry name" value="HLH_DNA-bd_sf"/>
</dbReference>
<feature type="compositionally biased region" description="Basic and acidic residues" evidence="7">
    <location>
        <begin position="412"/>
        <end position="429"/>
    </location>
</feature>
<evidence type="ECO:0000259" key="8">
    <source>
        <dbReference type="PROSITE" id="PS50888"/>
    </source>
</evidence>
<dbReference type="PROSITE" id="PS50888">
    <property type="entry name" value="BHLH"/>
    <property type="match status" value="1"/>
</dbReference>
<keyword evidence="5" id="KW-0804">Transcription</keyword>
<feature type="compositionally biased region" description="Polar residues" evidence="7">
    <location>
        <begin position="81"/>
        <end position="96"/>
    </location>
</feature>
<dbReference type="FunFam" id="4.10.280.10:FF:000032">
    <property type="entry name" value="Transcription factor bHLH123 family"/>
    <property type="match status" value="1"/>
</dbReference>
<evidence type="ECO:0000256" key="7">
    <source>
        <dbReference type="SAM" id="MobiDB-lite"/>
    </source>
</evidence>
<evidence type="ECO:0000313" key="9">
    <source>
        <dbReference type="Proteomes" id="UP000515151"/>
    </source>
</evidence>
<keyword evidence="6" id="KW-0539">Nucleus</keyword>
<dbReference type="PANTHER" id="PTHR16223">
    <property type="entry name" value="TRANSCRIPTION FACTOR BHLH83-RELATED"/>
    <property type="match status" value="1"/>
</dbReference>
<feature type="region of interest" description="Disordered" evidence="7">
    <location>
        <begin position="70"/>
        <end position="111"/>
    </location>
</feature>
<evidence type="ECO:0000256" key="3">
    <source>
        <dbReference type="ARBA" id="ARBA00023015"/>
    </source>
</evidence>
<dbReference type="Proteomes" id="UP000515151">
    <property type="component" value="Chromosome 1"/>
</dbReference>
<dbReference type="GeneID" id="116193379"/>
<evidence type="ECO:0000256" key="2">
    <source>
        <dbReference type="ARBA" id="ARBA00011738"/>
    </source>
</evidence>
<evidence type="ECO:0000256" key="5">
    <source>
        <dbReference type="ARBA" id="ARBA00023163"/>
    </source>
</evidence>
<feature type="region of interest" description="Disordered" evidence="7">
    <location>
        <begin position="401"/>
        <end position="429"/>
    </location>
</feature>
<dbReference type="GO" id="GO:0005634">
    <property type="term" value="C:nucleus"/>
    <property type="evidence" value="ECO:0007669"/>
    <property type="project" value="UniProtKB-SubCell"/>
</dbReference>
<protein>
    <submittedName>
        <fullName evidence="10">Transcription factor bHLH110-like isoform X1</fullName>
    </submittedName>
</protein>
<dbReference type="GO" id="GO:0000981">
    <property type="term" value="F:DNA-binding transcription factor activity, RNA polymerase II-specific"/>
    <property type="evidence" value="ECO:0007669"/>
    <property type="project" value="TreeGrafter"/>
</dbReference>
<sequence>MLGCFISRAHLCVIRKKILSTDLSFTIIRIHFLSNIIDHHQSSSIIIMDENINSPYDHLQDQLFIGSSANSSSSSPAPNSTFMSSNDYRFSSPSEATSKENDSSSSTNYTAPKEAFHPLMAQNLGFQLADLSNVSDNFPRMFADMLVNGDSASAIGEDLYLRPLSNHTTVKNNDLSAELSEKLMLKTLSSSSRIGGGLHRFIIPGDDEFRFSSSSRGLTTNFSQIHPSINISNPSYHSSCPKTSSFNCRNNWPTFDLLSNGRICENDAKTSGASDFGSLLQESTFIPDFGLHHMKQACRRETTSFERMSSFSPNTMEAKRPNSSINEPKASQVAPKKTRLESQSTSCPHMKVRKEKLGDRIAALQQLVAPFGKTDTASVLMEAIGYIKFLENQVQTLSVPYMKSSRNNNGTSDRESRNEDAYDNEEPRQDLRSRGLCLVPLSCMSYITNDGGGGGSIWPSQDFGGGI</sequence>
<dbReference type="CDD" id="cd11393">
    <property type="entry name" value="bHLH_AtbHLH_like"/>
    <property type="match status" value="1"/>
</dbReference>